<dbReference type="Gene3D" id="1.10.10.60">
    <property type="entry name" value="Homeodomain-like"/>
    <property type="match status" value="1"/>
</dbReference>
<proteinExistence type="predicted"/>
<dbReference type="AlphaFoldDB" id="A0A7C3E0F1"/>
<keyword evidence="1" id="KW-0805">Transcription regulation</keyword>
<dbReference type="InterPro" id="IPR050109">
    <property type="entry name" value="HTH-type_TetR-like_transc_reg"/>
</dbReference>
<feature type="DNA-binding region" description="H-T-H motif" evidence="4">
    <location>
        <begin position="66"/>
        <end position="85"/>
    </location>
</feature>
<dbReference type="EMBL" id="DSVL01000033">
    <property type="protein sequence ID" value="HFH28092.1"/>
    <property type="molecule type" value="Genomic_DNA"/>
</dbReference>
<dbReference type="PANTHER" id="PTHR30055:SF234">
    <property type="entry name" value="HTH-TYPE TRANSCRIPTIONAL REGULATOR BETI"/>
    <property type="match status" value="1"/>
</dbReference>
<dbReference type="PROSITE" id="PS50977">
    <property type="entry name" value="HTH_TETR_2"/>
    <property type="match status" value="1"/>
</dbReference>
<dbReference type="GO" id="GO:0000976">
    <property type="term" value="F:transcription cis-regulatory region binding"/>
    <property type="evidence" value="ECO:0007669"/>
    <property type="project" value="TreeGrafter"/>
</dbReference>
<dbReference type="GO" id="GO:0003700">
    <property type="term" value="F:DNA-binding transcription factor activity"/>
    <property type="evidence" value="ECO:0007669"/>
    <property type="project" value="TreeGrafter"/>
</dbReference>
<feature type="domain" description="HTH tetR-type" evidence="5">
    <location>
        <begin position="43"/>
        <end position="103"/>
    </location>
</feature>
<keyword evidence="2 4" id="KW-0238">DNA-binding</keyword>
<dbReference type="Pfam" id="PF00440">
    <property type="entry name" value="TetR_N"/>
    <property type="match status" value="1"/>
</dbReference>
<evidence type="ECO:0000259" key="5">
    <source>
        <dbReference type="PROSITE" id="PS50977"/>
    </source>
</evidence>
<name>A0A7C3E0F1_9SPIR</name>
<sequence>MAELVEQGLCSSSAVPILPDFSALDGAFTEWLGSVHSTSRDAESTSSQILSALARAIGELGPYEASMNIVAQKAGLAKSSLYSHFASKEEMLRQLFLNEFEALASLLESALALSAEPLEKLYLTMRVVTEYLRSHRDILFVMDWVRLQRISLGMLIPQRSLELFSFARDLPLRPDLADWDVLTLARWVLFLVVNQLMVELRHDVGEAESLNNLKDLYRYIVTGVRGWKA</sequence>
<accession>A0A7C3E0F1</accession>
<comment type="caution">
    <text evidence="6">The sequence shown here is derived from an EMBL/GenBank/DDBJ whole genome shotgun (WGS) entry which is preliminary data.</text>
</comment>
<keyword evidence="3" id="KW-0804">Transcription</keyword>
<evidence type="ECO:0000313" key="6">
    <source>
        <dbReference type="EMBL" id="HFH28092.1"/>
    </source>
</evidence>
<dbReference type="InterPro" id="IPR001647">
    <property type="entry name" value="HTH_TetR"/>
</dbReference>
<dbReference type="SUPFAM" id="SSF46689">
    <property type="entry name" value="Homeodomain-like"/>
    <property type="match status" value="1"/>
</dbReference>
<gene>
    <name evidence="6" type="ORF">ENS59_01060</name>
</gene>
<dbReference type="InterPro" id="IPR009057">
    <property type="entry name" value="Homeodomain-like_sf"/>
</dbReference>
<evidence type="ECO:0000256" key="3">
    <source>
        <dbReference type="ARBA" id="ARBA00023163"/>
    </source>
</evidence>
<dbReference type="Gene3D" id="1.10.357.10">
    <property type="entry name" value="Tetracycline Repressor, domain 2"/>
    <property type="match status" value="1"/>
</dbReference>
<reference evidence="6" key="1">
    <citation type="journal article" date="2020" name="mSystems">
        <title>Genome- and Community-Level Interaction Insights into Carbon Utilization and Element Cycling Functions of Hydrothermarchaeota in Hydrothermal Sediment.</title>
        <authorList>
            <person name="Zhou Z."/>
            <person name="Liu Y."/>
            <person name="Xu W."/>
            <person name="Pan J."/>
            <person name="Luo Z.H."/>
            <person name="Li M."/>
        </authorList>
    </citation>
    <scope>NUCLEOTIDE SEQUENCE [LARGE SCALE GENOMIC DNA]</scope>
    <source>
        <strain evidence="6">SpSt-503</strain>
    </source>
</reference>
<evidence type="ECO:0000256" key="1">
    <source>
        <dbReference type="ARBA" id="ARBA00023015"/>
    </source>
</evidence>
<dbReference type="PANTHER" id="PTHR30055">
    <property type="entry name" value="HTH-TYPE TRANSCRIPTIONAL REGULATOR RUTR"/>
    <property type="match status" value="1"/>
</dbReference>
<dbReference type="PRINTS" id="PR00455">
    <property type="entry name" value="HTHTETR"/>
</dbReference>
<organism evidence="6">
    <name type="scientific">Gracilinema caldarium</name>
    <dbReference type="NCBI Taxonomy" id="215591"/>
    <lineage>
        <taxon>Bacteria</taxon>
        <taxon>Pseudomonadati</taxon>
        <taxon>Spirochaetota</taxon>
        <taxon>Spirochaetia</taxon>
        <taxon>Spirochaetales</taxon>
        <taxon>Breznakiellaceae</taxon>
        <taxon>Gracilinema</taxon>
    </lineage>
</organism>
<protein>
    <submittedName>
        <fullName evidence="6">TetR/AcrR family transcriptional regulator</fullName>
    </submittedName>
</protein>
<evidence type="ECO:0000256" key="4">
    <source>
        <dbReference type="PROSITE-ProRule" id="PRU00335"/>
    </source>
</evidence>
<evidence type="ECO:0000256" key="2">
    <source>
        <dbReference type="ARBA" id="ARBA00023125"/>
    </source>
</evidence>